<protein>
    <submittedName>
        <fullName evidence="2">Uncharacterized protein</fullName>
    </submittedName>
</protein>
<reference evidence="2" key="1">
    <citation type="submission" date="2023-10" db="EMBL/GenBank/DDBJ databases">
        <title>Genome assemblies of two species of porcelain crab, Petrolisthes cinctipes and Petrolisthes manimaculis (Anomura: Porcellanidae).</title>
        <authorList>
            <person name="Angst P."/>
        </authorList>
    </citation>
    <scope>NUCLEOTIDE SEQUENCE</scope>
    <source>
        <strain evidence="2">PB745_01</strain>
        <tissue evidence="2">Gill</tissue>
    </source>
</reference>
<feature type="region of interest" description="Disordered" evidence="1">
    <location>
        <begin position="1"/>
        <end position="24"/>
    </location>
</feature>
<sequence>MPRRCNPTCRNKKTNTQAQAPRASTLLLDQVDHPPANSRPAQAANHDPGRLQVRYYGFRNLATLFRLSLSASQALTQTVSHRQALGE</sequence>
<comment type="caution">
    <text evidence="2">The sequence shown here is derived from an EMBL/GenBank/DDBJ whole genome shotgun (WGS) entry which is preliminary data.</text>
</comment>
<keyword evidence="3" id="KW-1185">Reference proteome</keyword>
<evidence type="ECO:0000313" key="2">
    <source>
        <dbReference type="EMBL" id="KAK3861012.1"/>
    </source>
</evidence>
<accession>A0AAE1ET84</accession>
<gene>
    <name evidence="2" type="ORF">Pcinc_032978</name>
</gene>
<name>A0AAE1ET84_PETCI</name>
<proteinExistence type="predicted"/>
<dbReference type="EMBL" id="JAWQEG010004585">
    <property type="protein sequence ID" value="KAK3861012.1"/>
    <property type="molecule type" value="Genomic_DNA"/>
</dbReference>
<evidence type="ECO:0000313" key="3">
    <source>
        <dbReference type="Proteomes" id="UP001286313"/>
    </source>
</evidence>
<evidence type="ECO:0000256" key="1">
    <source>
        <dbReference type="SAM" id="MobiDB-lite"/>
    </source>
</evidence>
<dbReference type="Proteomes" id="UP001286313">
    <property type="component" value="Unassembled WGS sequence"/>
</dbReference>
<organism evidence="2 3">
    <name type="scientific">Petrolisthes cinctipes</name>
    <name type="common">Flat porcelain crab</name>
    <dbReference type="NCBI Taxonomy" id="88211"/>
    <lineage>
        <taxon>Eukaryota</taxon>
        <taxon>Metazoa</taxon>
        <taxon>Ecdysozoa</taxon>
        <taxon>Arthropoda</taxon>
        <taxon>Crustacea</taxon>
        <taxon>Multicrustacea</taxon>
        <taxon>Malacostraca</taxon>
        <taxon>Eumalacostraca</taxon>
        <taxon>Eucarida</taxon>
        <taxon>Decapoda</taxon>
        <taxon>Pleocyemata</taxon>
        <taxon>Anomura</taxon>
        <taxon>Galatheoidea</taxon>
        <taxon>Porcellanidae</taxon>
        <taxon>Petrolisthes</taxon>
    </lineage>
</organism>
<dbReference type="AlphaFoldDB" id="A0AAE1ET84"/>